<dbReference type="GO" id="GO:0003824">
    <property type="term" value="F:catalytic activity"/>
    <property type="evidence" value="ECO:0007669"/>
    <property type="project" value="InterPro"/>
</dbReference>
<dbReference type="EMBL" id="AZAC01000014">
    <property type="protein sequence ID" value="KIX13570.1"/>
    <property type="molecule type" value="Genomic_DNA"/>
</dbReference>
<feature type="domain" description="MOSC" evidence="1">
    <location>
        <begin position="26"/>
        <end position="146"/>
    </location>
</feature>
<dbReference type="STRING" id="1429043.X474_10925"/>
<keyword evidence="3" id="KW-1185">Reference proteome</keyword>
<dbReference type="InParanoid" id="A0A0D2JVH4"/>
<organism evidence="2 3">
    <name type="scientific">Dethiosulfatarculus sandiegensis</name>
    <dbReference type="NCBI Taxonomy" id="1429043"/>
    <lineage>
        <taxon>Bacteria</taxon>
        <taxon>Pseudomonadati</taxon>
        <taxon>Thermodesulfobacteriota</taxon>
        <taxon>Desulfarculia</taxon>
        <taxon>Desulfarculales</taxon>
        <taxon>Desulfarculaceae</taxon>
        <taxon>Dethiosulfatarculus</taxon>
    </lineage>
</organism>
<proteinExistence type="predicted"/>
<protein>
    <submittedName>
        <fullName evidence="2">Molybdenum cofactor biosysynthesis protein</fullName>
    </submittedName>
</protein>
<dbReference type="InterPro" id="IPR011037">
    <property type="entry name" value="Pyrv_Knase-like_insert_dom_sf"/>
</dbReference>
<gene>
    <name evidence="2" type="ORF">X474_10925</name>
</gene>
<dbReference type="InterPro" id="IPR005302">
    <property type="entry name" value="MoCF_Sase_C"/>
</dbReference>
<dbReference type="GO" id="GO:0030170">
    <property type="term" value="F:pyridoxal phosphate binding"/>
    <property type="evidence" value="ECO:0007669"/>
    <property type="project" value="InterPro"/>
</dbReference>
<evidence type="ECO:0000259" key="1">
    <source>
        <dbReference type="PROSITE" id="PS51340"/>
    </source>
</evidence>
<name>A0A0D2JVH4_9BACT</name>
<evidence type="ECO:0000313" key="3">
    <source>
        <dbReference type="Proteomes" id="UP000032233"/>
    </source>
</evidence>
<sequence>MNQPADELPTGIVQSVALSPTRGRKDKKDWISLIQDMGVEGDAHFNKGPRQVSILLWEKAEEAGFSPEPGDFAENIIVRSLDHKLLSPGVRLRVGPCLLEVVGIGKPEWKPGDYNFKGRALLAEGGIYLRVMRGGVVVPGDGVEIVGRKITKEDILSPEEMP</sequence>
<evidence type="ECO:0000313" key="2">
    <source>
        <dbReference type="EMBL" id="KIX13570.1"/>
    </source>
</evidence>
<dbReference type="AlphaFoldDB" id="A0A0D2JVH4"/>
<dbReference type="OrthoDB" id="9784492at2"/>
<reference evidence="2 3" key="1">
    <citation type="submission" date="2013-11" db="EMBL/GenBank/DDBJ databases">
        <title>Metagenomic analysis of a methanogenic consortium involved in long chain n-alkane degradation.</title>
        <authorList>
            <person name="Davidova I.A."/>
            <person name="Callaghan A.V."/>
            <person name="Wawrik B."/>
            <person name="Pruitt S."/>
            <person name="Marks C."/>
            <person name="Duncan K.E."/>
            <person name="Suflita J.M."/>
        </authorList>
    </citation>
    <scope>NUCLEOTIDE SEQUENCE [LARGE SCALE GENOMIC DNA]</scope>
    <source>
        <strain evidence="2 3">SPR</strain>
    </source>
</reference>
<dbReference type="Gene3D" id="2.40.33.20">
    <property type="entry name" value="PK beta-barrel domain-like"/>
    <property type="match status" value="1"/>
</dbReference>
<dbReference type="SUPFAM" id="SSF50800">
    <property type="entry name" value="PK beta-barrel domain-like"/>
    <property type="match status" value="1"/>
</dbReference>
<dbReference type="RefSeq" id="WP_044348579.1">
    <property type="nucleotide sequence ID" value="NZ_AZAC01000014.1"/>
</dbReference>
<comment type="caution">
    <text evidence="2">The sequence shown here is derived from an EMBL/GenBank/DDBJ whole genome shotgun (WGS) entry which is preliminary data.</text>
</comment>
<dbReference type="GO" id="GO:0030151">
    <property type="term" value="F:molybdenum ion binding"/>
    <property type="evidence" value="ECO:0007669"/>
    <property type="project" value="InterPro"/>
</dbReference>
<dbReference type="PROSITE" id="PS51340">
    <property type="entry name" value="MOSC"/>
    <property type="match status" value="1"/>
</dbReference>
<accession>A0A0D2JVH4</accession>
<dbReference type="Proteomes" id="UP000032233">
    <property type="component" value="Unassembled WGS sequence"/>
</dbReference>